<feature type="domain" description="Amidohydrolase-related" evidence="2">
    <location>
        <begin position="211"/>
        <end position="400"/>
    </location>
</feature>
<dbReference type="Proteomes" id="UP000051213">
    <property type="component" value="Unassembled WGS sequence"/>
</dbReference>
<dbReference type="InterPro" id="IPR032465">
    <property type="entry name" value="ACMSD"/>
</dbReference>
<sequence length="403" mass="45085">MINRRRFLSYLGISTLAMSTAGCDDRPPEYRYNADDIALLAQQRALEAAATGNGAFGPQRYAGYSGLSSLPWFDLDQRGQLICTDESLPMAIDMHAHLGMSVLFKPSLNLQAKTDRVMHLLDCDGDSPHCDLDLDIYINGNFSDKNLSKLERTIVAQGLWGSEITRTHTIANLINEMNAMRVEQAAILPIKLGLPFGDDQTELWRSEIEKANQQKRLLAGFSADPMDDNCIEQIRVHAQSGLKLMKLHPVVQKFYPDHPALMKVYEEAQSLGVSIFFHGGRAGIEAESSQRYAMPRHYEKALRDFPKIKFILGHGGARDVDAMLQLRLKYPNTWLGTHGQGVTKLDQIIDSTKGKRILFGTDWPFYHIGSGLAKVLIVTDSASRQSHRYDLLRGNALELLNSI</sequence>
<evidence type="ECO:0000259" key="2">
    <source>
        <dbReference type="Pfam" id="PF04909"/>
    </source>
</evidence>
<dbReference type="GO" id="GO:0019748">
    <property type="term" value="P:secondary metabolic process"/>
    <property type="evidence" value="ECO:0007669"/>
    <property type="project" value="TreeGrafter"/>
</dbReference>
<dbReference type="PANTHER" id="PTHR21240:SF28">
    <property type="entry name" value="ISO-OROTATE DECARBOXYLASE (EUROFUNG)"/>
    <property type="match status" value="1"/>
</dbReference>
<accession>A0A0R2UH10</accession>
<organism evidence="3 4">
    <name type="scientific">SAR92 bacterium BACL26 MAG-121220-bin70</name>
    <dbReference type="NCBI Taxonomy" id="1655626"/>
    <lineage>
        <taxon>Bacteria</taxon>
        <taxon>Pseudomonadati</taxon>
        <taxon>Pseudomonadota</taxon>
        <taxon>Gammaproteobacteria</taxon>
        <taxon>Cellvibrionales</taxon>
        <taxon>Porticoccaceae</taxon>
        <taxon>SAR92 clade</taxon>
    </lineage>
</organism>
<dbReference type="GO" id="GO:0016831">
    <property type="term" value="F:carboxy-lyase activity"/>
    <property type="evidence" value="ECO:0007669"/>
    <property type="project" value="InterPro"/>
</dbReference>
<dbReference type="InterPro" id="IPR032466">
    <property type="entry name" value="Metal_Hydrolase"/>
</dbReference>
<dbReference type="InterPro" id="IPR006680">
    <property type="entry name" value="Amidohydro-rel"/>
</dbReference>
<dbReference type="EMBL" id="LICA01000034">
    <property type="protein sequence ID" value="KRO96810.1"/>
    <property type="molecule type" value="Genomic_DNA"/>
</dbReference>
<dbReference type="PANTHER" id="PTHR21240">
    <property type="entry name" value="2-AMINO-3-CARBOXYLMUCONATE-6-SEMIALDEHYDE DECARBOXYLASE"/>
    <property type="match status" value="1"/>
</dbReference>
<comment type="caution">
    <text evidence="3">The sequence shown here is derived from an EMBL/GenBank/DDBJ whole genome shotgun (WGS) entry which is preliminary data.</text>
</comment>
<keyword evidence="1" id="KW-0456">Lyase</keyword>
<reference evidence="3 4" key="1">
    <citation type="submission" date="2015-10" db="EMBL/GenBank/DDBJ databases">
        <title>Metagenome-Assembled Genomes uncover a global brackish microbiome.</title>
        <authorList>
            <person name="Hugerth L.W."/>
            <person name="Larsson J."/>
            <person name="Alneberg J."/>
            <person name="Lindh M.V."/>
            <person name="Legrand C."/>
            <person name="Pinhassi J."/>
            <person name="Andersson A.F."/>
        </authorList>
    </citation>
    <scope>NUCLEOTIDE SEQUENCE [LARGE SCALE GENOMIC DNA]</scope>
    <source>
        <strain evidence="3">BACL26 MAG-121220-bin70</strain>
    </source>
</reference>
<dbReference type="AlphaFoldDB" id="A0A0R2UH10"/>
<evidence type="ECO:0000313" key="3">
    <source>
        <dbReference type="EMBL" id="KRO96810.1"/>
    </source>
</evidence>
<dbReference type="PROSITE" id="PS51257">
    <property type="entry name" value="PROKAR_LIPOPROTEIN"/>
    <property type="match status" value="1"/>
</dbReference>
<keyword evidence="3" id="KW-0378">Hydrolase</keyword>
<dbReference type="Gene3D" id="3.20.20.140">
    <property type="entry name" value="Metal-dependent hydrolases"/>
    <property type="match status" value="1"/>
</dbReference>
<dbReference type="Pfam" id="PF04909">
    <property type="entry name" value="Amidohydro_2"/>
    <property type="match status" value="1"/>
</dbReference>
<evidence type="ECO:0000313" key="4">
    <source>
        <dbReference type="Proteomes" id="UP000051213"/>
    </source>
</evidence>
<proteinExistence type="predicted"/>
<protein>
    <submittedName>
        <fullName evidence="3">Amidohydrolase</fullName>
    </submittedName>
</protein>
<name>A0A0R2UH10_9GAMM</name>
<dbReference type="GO" id="GO:0005737">
    <property type="term" value="C:cytoplasm"/>
    <property type="evidence" value="ECO:0007669"/>
    <property type="project" value="TreeGrafter"/>
</dbReference>
<evidence type="ECO:0000256" key="1">
    <source>
        <dbReference type="ARBA" id="ARBA00023239"/>
    </source>
</evidence>
<gene>
    <name evidence="3" type="ORF">ABS24_03190</name>
</gene>
<dbReference type="SUPFAM" id="SSF51556">
    <property type="entry name" value="Metallo-dependent hydrolases"/>
    <property type="match status" value="1"/>
</dbReference>
<dbReference type="GO" id="GO:0016787">
    <property type="term" value="F:hydrolase activity"/>
    <property type="evidence" value="ECO:0007669"/>
    <property type="project" value="UniProtKB-KW"/>
</dbReference>